<keyword evidence="2 5" id="KW-0812">Transmembrane</keyword>
<dbReference type="InterPro" id="IPR051533">
    <property type="entry name" value="WaaL-like"/>
</dbReference>
<dbReference type="PANTHER" id="PTHR37422:SF13">
    <property type="entry name" value="LIPOPOLYSACCHARIDE BIOSYNTHESIS PROTEIN PA4999-RELATED"/>
    <property type="match status" value="1"/>
</dbReference>
<feature type="transmembrane region" description="Helical" evidence="5">
    <location>
        <begin position="215"/>
        <end position="235"/>
    </location>
</feature>
<feature type="transmembrane region" description="Helical" evidence="5">
    <location>
        <begin position="182"/>
        <end position="199"/>
    </location>
</feature>
<dbReference type="RefSeq" id="WP_013167997.1">
    <property type="nucleotide sequence ID" value="NC_014217.1"/>
</dbReference>
<reference evidence="7 8" key="1">
    <citation type="journal article" date="2012" name="Stand. Genomic Sci.">
        <title>Complete genome sequence of the facultatively chemolithoautotrophic and methylotrophic alpha Proteobacterium Starkeya novella type strain (ATCC 8093(T)).</title>
        <authorList>
            <person name="Kappler U."/>
            <person name="Davenport K."/>
            <person name="Beatson S."/>
            <person name="Lucas S."/>
            <person name="Lapidus A."/>
            <person name="Copeland A."/>
            <person name="Berry K.W."/>
            <person name="Glavina Del Rio T."/>
            <person name="Hammon N."/>
            <person name="Dalin E."/>
            <person name="Tice H."/>
            <person name="Pitluck S."/>
            <person name="Richardson P."/>
            <person name="Bruce D."/>
            <person name="Goodwin L.A."/>
            <person name="Han C."/>
            <person name="Tapia R."/>
            <person name="Detter J.C."/>
            <person name="Chang Y.J."/>
            <person name="Jeffries C.D."/>
            <person name="Land M."/>
            <person name="Hauser L."/>
            <person name="Kyrpides N.C."/>
            <person name="Goker M."/>
            <person name="Ivanova N."/>
            <person name="Klenk H.P."/>
            <person name="Woyke T."/>
        </authorList>
    </citation>
    <scope>NUCLEOTIDE SEQUENCE [LARGE SCALE GENOMIC DNA]</scope>
    <source>
        <strain evidence="8">ATCC 8093 / DSM 506 / JCM 20403 / CCM 1077 / IAM 12100 / NBRC 12443 / NCIMB 10456</strain>
    </source>
</reference>
<feature type="transmembrane region" description="Helical" evidence="5">
    <location>
        <begin position="53"/>
        <end position="77"/>
    </location>
</feature>
<feature type="transmembrane region" description="Helical" evidence="5">
    <location>
        <begin position="366"/>
        <end position="387"/>
    </location>
</feature>
<dbReference type="EMBL" id="CP002026">
    <property type="protein sequence ID" value="ADH90496.1"/>
    <property type="molecule type" value="Genomic_DNA"/>
</dbReference>
<evidence type="ECO:0000259" key="6">
    <source>
        <dbReference type="Pfam" id="PF04932"/>
    </source>
</evidence>
<evidence type="ECO:0000313" key="7">
    <source>
        <dbReference type="EMBL" id="ADH90496.1"/>
    </source>
</evidence>
<feature type="transmembrane region" description="Helical" evidence="5">
    <location>
        <begin position="274"/>
        <end position="292"/>
    </location>
</feature>
<feature type="transmembrane region" description="Helical" evidence="5">
    <location>
        <begin position="134"/>
        <end position="154"/>
    </location>
</feature>
<feature type="transmembrane region" description="Helical" evidence="5">
    <location>
        <begin position="14"/>
        <end position="32"/>
    </location>
</feature>
<keyword evidence="4 5" id="KW-0472">Membrane</keyword>
<dbReference type="STRING" id="639283.Snov_3221"/>
<dbReference type="AlphaFoldDB" id="D7A838"/>
<feature type="transmembrane region" description="Helical" evidence="5">
    <location>
        <begin position="107"/>
        <end position="127"/>
    </location>
</feature>
<comment type="subcellular location">
    <subcellularLocation>
        <location evidence="1">Membrane</location>
        <topology evidence="1">Multi-pass membrane protein</topology>
    </subcellularLocation>
</comment>
<name>D7A838_ANCN5</name>
<evidence type="ECO:0000256" key="1">
    <source>
        <dbReference type="ARBA" id="ARBA00004141"/>
    </source>
</evidence>
<gene>
    <name evidence="7" type="ordered locus">Snov_3221</name>
</gene>
<keyword evidence="3 5" id="KW-1133">Transmembrane helix</keyword>
<dbReference type="KEGG" id="sno:Snov_3221"/>
<dbReference type="InterPro" id="IPR007016">
    <property type="entry name" value="O-antigen_ligase-rel_domated"/>
</dbReference>
<proteinExistence type="predicted"/>
<feature type="transmembrane region" description="Helical" evidence="5">
    <location>
        <begin position="241"/>
        <end position="262"/>
    </location>
</feature>
<evidence type="ECO:0000256" key="2">
    <source>
        <dbReference type="ARBA" id="ARBA00022692"/>
    </source>
</evidence>
<dbReference type="OrthoDB" id="7628239at2"/>
<dbReference type="HOGENOM" id="CLU_035700_0_0_5"/>
<dbReference type="eggNOG" id="COG3307">
    <property type="taxonomic scope" value="Bacteria"/>
</dbReference>
<accession>D7A838</accession>
<evidence type="ECO:0000256" key="4">
    <source>
        <dbReference type="ARBA" id="ARBA00023136"/>
    </source>
</evidence>
<feature type="transmembrane region" description="Helical" evidence="5">
    <location>
        <begin position="399"/>
        <end position="418"/>
    </location>
</feature>
<dbReference type="Proteomes" id="UP000006633">
    <property type="component" value="Chromosome"/>
</dbReference>
<keyword evidence="8" id="KW-1185">Reference proteome</keyword>
<feature type="domain" description="O-antigen ligase-related" evidence="6">
    <location>
        <begin position="224"/>
        <end position="372"/>
    </location>
</feature>
<dbReference type="PANTHER" id="PTHR37422">
    <property type="entry name" value="TEICHURONIC ACID BIOSYNTHESIS PROTEIN TUAE"/>
    <property type="match status" value="1"/>
</dbReference>
<evidence type="ECO:0000313" key="8">
    <source>
        <dbReference type="Proteomes" id="UP000006633"/>
    </source>
</evidence>
<dbReference type="GO" id="GO:0016020">
    <property type="term" value="C:membrane"/>
    <property type="evidence" value="ECO:0007669"/>
    <property type="project" value="UniProtKB-SubCell"/>
</dbReference>
<sequence>MLGGATRSGYLADVLLQLLSIPALLLAAWLWLDRFAVGASRRNPWSAELLLGLAMAACGVIIVLAQAVPLFGVYGWAGISAHLSAAGAAPQGLAATGSSSIDPAMSLAAVAAVVPPLALFLLVSVLGGEQRLRLLGWFVVFGLVSLAVGVLQVLQGPDSPLRFFAISNREEAVGFFANRNHFAAQLYVTLLLGVAWLATRDEHLLSSRTPTSRKVLWLAGVFCVALLLLAGIALARSRAGILLALVASAAVVAMSPTLMTALRGRERRPRRVRGIIFAIMAALLLLVGQLGADRFLSRFDAGLVDQMRATLNTVTLQAVRDALPFGTGLGTFPSVYAVYEGSRDLRPEYVNRAHDDWLEFPLETGIAGMLLVALFLAWFALRVFHIWIRPAPGEGTRHLIVQQCASLAVLLLMLHSVVDYPLRTATMLAYLAACCALMTPARRVSAAFTMGEPVRESMRRAAHEGLAPAGAPTVSVRP</sequence>
<organism evidence="7 8">
    <name type="scientific">Ancylobacter novellus (strain ATCC 8093 / DSM 506 / JCM 20403 / CCM 1077 / IAM 12100 / NBRC 12443 / NCIMB 10456)</name>
    <name type="common">Starkeya novella</name>
    <dbReference type="NCBI Taxonomy" id="639283"/>
    <lineage>
        <taxon>Bacteria</taxon>
        <taxon>Pseudomonadati</taxon>
        <taxon>Pseudomonadota</taxon>
        <taxon>Alphaproteobacteria</taxon>
        <taxon>Hyphomicrobiales</taxon>
        <taxon>Xanthobacteraceae</taxon>
        <taxon>Ancylobacter</taxon>
    </lineage>
</organism>
<evidence type="ECO:0000256" key="3">
    <source>
        <dbReference type="ARBA" id="ARBA00022989"/>
    </source>
</evidence>
<dbReference type="Pfam" id="PF04932">
    <property type="entry name" value="Wzy_C"/>
    <property type="match status" value="1"/>
</dbReference>
<protein>
    <recommendedName>
        <fullName evidence="6">O-antigen ligase-related domain-containing protein</fullName>
    </recommendedName>
</protein>
<evidence type="ECO:0000256" key="5">
    <source>
        <dbReference type="SAM" id="Phobius"/>
    </source>
</evidence>